<dbReference type="GO" id="GO:0000156">
    <property type="term" value="F:phosphorelay response regulator activity"/>
    <property type="evidence" value="ECO:0007669"/>
    <property type="project" value="InterPro"/>
</dbReference>
<keyword evidence="3" id="KW-0597">Phosphoprotein</keyword>
<keyword evidence="7" id="KW-1185">Reference proteome</keyword>
<feature type="domain" description="HTH LytTR-type" evidence="5">
    <location>
        <begin position="146"/>
        <end position="237"/>
    </location>
</feature>
<feature type="domain" description="Response regulatory" evidence="4">
    <location>
        <begin position="4"/>
        <end position="124"/>
    </location>
</feature>
<organism evidence="6 7">
    <name type="scientific">Butyribacter intestini</name>
    <dbReference type="NCBI Taxonomy" id="1703332"/>
    <lineage>
        <taxon>Bacteria</taxon>
        <taxon>Bacillati</taxon>
        <taxon>Bacillota</taxon>
        <taxon>Clostridia</taxon>
        <taxon>Lachnospirales</taxon>
        <taxon>Lachnospiraceae</taxon>
        <taxon>Butyribacter</taxon>
    </lineage>
</organism>
<dbReference type="PROSITE" id="PS50110">
    <property type="entry name" value="RESPONSE_REGULATORY"/>
    <property type="match status" value="1"/>
</dbReference>
<evidence type="ECO:0000259" key="5">
    <source>
        <dbReference type="PROSITE" id="PS50930"/>
    </source>
</evidence>
<name>A0AAW3JMD7_9FIRM</name>
<proteinExistence type="predicted"/>
<dbReference type="Pfam" id="PF04397">
    <property type="entry name" value="LytTR"/>
    <property type="match status" value="1"/>
</dbReference>
<comment type="function">
    <text evidence="2">May play the central regulatory role in sporulation. It may be an element of the effector pathway responsible for the activation of sporulation genes in response to nutritional stress. Spo0A may act in concert with spo0H (a sigma factor) to control the expression of some genes that are critical to the sporulation process.</text>
</comment>
<accession>A0AAW3JMD7</accession>
<dbReference type="EMBL" id="LLKB01000007">
    <property type="protein sequence ID" value="KQC84103.1"/>
    <property type="molecule type" value="Genomic_DNA"/>
</dbReference>
<dbReference type="InterPro" id="IPR011006">
    <property type="entry name" value="CheY-like_superfamily"/>
</dbReference>
<dbReference type="InterPro" id="IPR046947">
    <property type="entry name" value="LytR-like"/>
</dbReference>
<evidence type="ECO:0000256" key="1">
    <source>
        <dbReference type="ARBA" id="ARBA00018672"/>
    </source>
</evidence>
<evidence type="ECO:0000256" key="2">
    <source>
        <dbReference type="ARBA" id="ARBA00024867"/>
    </source>
</evidence>
<dbReference type="InterPro" id="IPR001789">
    <property type="entry name" value="Sig_transdc_resp-reg_receiver"/>
</dbReference>
<dbReference type="Proteomes" id="UP000050833">
    <property type="component" value="Unassembled WGS sequence"/>
</dbReference>
<comment type="caution">
    <text evidence="6">The sequence shown here is derived from an EMBL/GenBank/DDBJ whole genome shotgun (WGS) entry which is preliminary data.</text>
</comment>
<dbReference type="GO" id="GO:0003677">
    <property type="term" value="F:DNA binding"/>
    <property type="evidence" value="ECO:0007669"/>
    <property type="project" value="InterPro"/>
</dbReference>
<dbReference type="PROSITE" id="PS50930">
    <property type="entry name" value="HTH_LYTTR"/>
    <property type="match status" value="1"/>
</dbReference>
<dbReference type="Gene3D" id="2.40.50.1020">
    <property type="entry name" value="LytTr DNA-binding domain"/>
    <property type="match status" value="1"/>
</dbReference>
<evidence type="ECO:0000256" key="3">
    <source>
        <dbReference type="PROSITE-ProRule" id="PRU00169"/>
    </source>
</evidence>
<dbReference type="SMART" id="SM00448">
    <property type="entry name" value="REC"/>
    <property type="match status" value="1"/>
</dbReference>
<dbReference type="InterPro" id="IPR007492">
    <property type="entry name" value="LytTR_DNA-bd_dom"/>
</dbReference>
<dbReference type="Gene3D" id="3.40.50.2300">
    <property type="match status" value="1"/>
</dbReference>
<reference evidence="6 7" key="1">
    <citation type="submission" date="2015-10" db="EMBL/GenBank/DDBJ databases">
        <title>Butyribacter intestini gen. nov., sp. nov., a butyric acid-producing bacterium of the family Lachnospiraceae isolated from the human faeces.</title>
        <authorList>
            <person name="Zou Y."/>
            <person name="Xue W."/>
            <person name="Luo G."/>
            <person name="Lv M."/>
        </authorList>
    </citation>
    <scope>NUCLEOTIDE SEQUENCE [LARGE SCALE GENOMIC DNA]</scope>
    <source>
        <strain evidence="6 7">TF01-11</strain>
    </source>
</reference>
<dbReference type="PANTHER" id="PTHR37299:SF1">
    <property type="entry name" value="STAGE 0 SPORULATION PROTEIN A HOMOLOG"/>
    <property type="match status" value="1"/>
</dbReference>
<dbReference type="SMART" id="SM00850">
    <property type="entry name" value="LytTR"/>
    <property type="match status" value="1"/>
</dbReference>
<evidence type="ECO:0000313" key="6">
    <source>
        <dbReference type="EMBL" id="KQC84103.1"/>
    </source>
</evidence>
<dbReference type="Pfam" id="PF00072">
    <property type="entry name" value="Response_reg"/>
    <property type="match status" value="1"/>
</dbReference>
<protein>
    <recommendedName>
        <fullName evidence="1">Stage 0 sporulation protein A homolog</fullName>
    </recommendedName>
</protein>
<feature type="modified residue" description="4-aspartylphosphate" evidence="3">
    <location>
        <position position="60"/>
    </location>
</feature>
<dbReference type="PANTHER" id="PTHR37299">
    <property type="entry name" value="TRANSCRIPTIONAL REGULATOR-RELATED"/>
    <property type="match status" value="1"/>
</dbReference>
<dbReference type="SUPFAM" id="SSF52172">
    <property type="entry name" value="CheY-like"/>
    <property type="match status" value="1"/>
</dbReference>
<gene>
    <name evidence="6" type="ORF">APZ18_14390</name>
</gene>
<evidence type="ECO:0000313" key="7">
    <source>
        <dbReference type="Proteomes" id="UP000050833"/>
    </source>
</evidence>
<dbReference type="RefSeq" id="WP_055946312.1">
    <property type="nucleotide sequence ID" value="NZ_DBGBRS010000260.1"/>
</dbReference>
<dbReference type="AlphaFoldDB" id="A0AAW3JMD7"/>
<evidence type="ECO:0000259" key="4">
    <source>
        <dbReference type="PROSITE" id="PS50110"/>
    </source>
</evidence>
<sequence length="247" mass="28945">MNYRIAVCDDDPVFLEETTNLILNYQFEKDMNLTLSPFKSSKNLLTNFRHANDYHIVFLDIEMPEPNGIELASIIRSSIDRHVFIVFVSSYPEYMHDSFKVHPYNYLQKPVSKETLFEVLDEIRLDMDDNNCYLTIDAIDNTSTAVNFNDILYIETIDSKKNLLQFCLTDKKLTAKGTLKEWTKKLEQFPFQKCHNSFLVNIAHIHFFSGSELTMDNLDTLPLSRRMRKELETAYKHQLVIHDTGRV</sequence>